<evidence type="ECO:0000256" key="11">
    <source>
        <dbReference type="ARBA" id="ARBA00022840"/>
    </source>
</evidence>
<dbReference type="Gene3D" id="3.30.450.270">
    <property type="match status" value="1"/>
</dbReference>
<evidence type="ECO:0000256" key="14">
    <source>
        <dbReference type="ARBA" id="ARBA00023170"/>
    </source>
</evidence>
<evidence type="ECO:0000256" key="2">
    <source>
        <dbReference type="ARBA" id="ARBA00006402"/>
    </source>
</evidence>
<dbReference type="InterPro" id="IPR001610">
    <property type="entry name" value="PAC"/>
</dbReference>
<dbReference type="InterPro" id="IPR003661">
    <property type="entry name" value="HisK_dim/P_dom"/>
</dbReference>
<dbReference type="GO" id="GO:0000155">
    <property type="term" value="F:phosphorelay sensor kinase activity"/>
    <property type="evidence" value="ECO:0007669"/>
    <property type="project" value="InterPro"/>
</dbReference>
<accession>E8X1I9</accession>
<comment type="catalytic activity">
    <reaction evidence="1">
        <text>ATP + protein L-histidine = ADP + protein N-phospho-L-histidine.</text>
        <dbReference type="EC" id="2.7.13.3"/>
    </reaction>
</comment>
<dbReference type="CDD" id="cd00075">
    <property type="entry name" value="HATPase"/>
    <property type="match status" value="1"/>
</dbReference>
<dbReference type="Pfam" id="PF08448">
    <property type="entry name" value="PAS_4"/>
    <property type="match status" value="1"/>
</dbReference>
<dbReference type="Pfam" id="PF08446">
    <property type="entry name" value="PAS_2"/>
    <property type="match status" value="1"/>
</dbReference>
<dbReference type="InterPro" id="IPR013515">
    <property type="entry name" value="Phytochrome_cen-reg"/>
</dbReference>
<dbReference type="InterPro" id="IPR003018">
    <property type="entry name" value="GAF"/>
</dbReference>
<dbReference type="InterPro" id="IPR016132">
    <property type="entry name" value="Phyto_chromo_attachment"/>
</dbReference>
<evidence type="ECO:0000259" key="17">
    <source>
        <dbReference type="PROSITE" id="PS50109"/>
    </source>
</evidence>
<keyword evidence="10 19" id="KW-0418">Kinase</keyword>
<feature type="domain" description="PAC" evidence="18">
    <location>
        <begin position="602"/>
        <end position="655"/>
    </location>
</feature>
<evidence type="ECO:0000256" key="3">
    <source>
        <dbReference type="ARBA" id="ARBA00011738"/>
    </source>
</evidence>
<reference evidence="20" key="1">
    <citation type="submission" date="2011-01" db="EMBL/GenBank/DDBJ databases">
        <title>Complete sequence of chromosome of Acidobacterium sp. MP5ACTX9.</title>
        <authorList>
            <consortium name="US DOE Joint Genome Institute"/>
            <person name="Lucas S."/>
            <person name="Copeland A."/>
            <person name="Lapidus A."/>
            <person name="Cheng J.-F."/>
            <person name="Goodwin L."/>
            <person name="Pitluck S."/>
            <person name="Teshima H."/>
            <person name="Detter J.C."/>
            <person name="Han C."/>
            <person name="Tapia R."/>
            <person name="Land M."/>
            <person name="Hauser L."/>
            <person name="Kyrpides N."/>
            <person name="Ivanova N."/>
            <person name="Ovchinnikova G."/>
            <person name="Pagani I."/>
            <person name="Rawat S.R."/>
            <person name="Mannisto M."/>
            <person name="Haggblom M.M."/>
            <person name="Woyke T."/>
        </authorList>
    </citation>
    <scope>NUCLEOTIDE SEQUENCE [LARGE SCALE GENOMIC DNA]</scope>
    <source>
        <strain evidence="20">MP5ACTX9</strain>
    </source>
</reference>
<evidence type="ECO:0000313" key="20">
    <source>
        <dbReference type="Proteomes" id="UP000000343"/>
    </source>
</evidence>
<dbReference type="SUPFAM" id="SSF55781">
    <property type="entry name" value="GAF domain-like"/>
    <property type="match status" value="2"/>
</dbReference>
<feature type="domain" description="Histidine kinase" evidence="17">
    <location>
        <begin position="668"/>
        <end position="874"/>
    </location>
</feature>
<keyword evidence="6" id="KW-0597">Phosphoprotein</keyword>
<evidence type="ECO:0000256" key="15">
    <source>
        <dbReference type="SAM" id="MobiDB-lite"/>
    </source>
</evidence>
<dbReference type="PANTHER" id="PTHR43065:SF10">
    <property type="entry name" value="PEROXIDE STRESS-ACTIVATED HISTIDINE KINASE MAK3"/>
    <property type="match status" value="1"/>
</dbReference>
<keyword evidence="12" id="KW-0157">Chromophore</keyword>
<dbReference type="GO" id="GO:0009881">
    <property type="term" value="F:photoreceptor activity"/>
    <property type="evidence" value="ECO:0007669"/>
    <property type="project" value="UniProtKB-KW"/>
</dbReference>
<keyword evidence="14" id="KW-0675">Receptor</keyword>
<dbReference type="GO" id="GO:0005524">
    <property type="term" value="F:ATP binding"/>
    <property type="evidence" value="ECO:0007669"/>
    <property type="project" value="UniProtKB-KW"/>
</dbReference>
<keyword evidence="13" id="KW-0902">Two-component regulatory system</keyword>
<dbReference type="InterPro" id="IPR029016">
    <property type="entry name" value="GAF-like_dom_sf"/>
</dbReference>
<dbReference type="GO" id="GO:0006355">
    <property type="term" value="P:regulation of DNA-templated transcription"/>
    <property type="evidence" value="ECO:0007669"/>
    <property type="project" value="InterPro"/>
</dbReference>
<dbReference type="STRING" id="1198114.AciX9_3213"/>
<dbReference type="PROSITE" id="PS50109">
    <property type="entry name" value="HIS_KIN"/>
    <property type="match status" value="1"/>
</dbReference>
<dbReference type="KEGG" id="acm:AciX9_3213"/>
<dbReference type="SUPFAM" id="SSF55874">
    <property type="entry name" value="ATPase domain of HSP90 chaperone/DNA topoisomerase II/histidine kinase"/>
    <property type="match status" value="1"/>
</dbReference>
<keyword evidence="8" id="KW-0808">Transferase</keyword>
<evidence type="ECO:0000256" key="4">
    <source>
        <dbReference type="ARBA" id="ARBA00012438"/>
    </source>
</evidence>
<evidence type="ECO:0000259" key="18">
    <source>
        <dbReference type="PROSITE" id="PS50113"/>
    </source>
</evidence>
<comment type="subunit">
    <text evidence="3">Homodimer.</text>
</comment>
<dbReference type="InterPro" id="IPR035965">
    <property type="entry name" value="PAS-like_dom_sf"/>
</dbReference>
<evidence type="ECO:0000256" key="10">
    <source>
        <dbReference type="ARBA" id="ARBA00022777"/>
    </source>
</evidence>
<feature type="region of interest" description="Disordered" evidence="15">
    <location>
        <begin position="1"/>
        <end position="29"/>
    </location>
</feature>
<dbReference type="SMART" id="SM00086">
    <property type="entry name" value="PAC"/>
    <property type="match status" value="1"/>
</dbReference>
<keyword evidence="20" id="KW-1185">Reference proteome</keyword>
<evidence type="ECO:0000313" key="19">
    <source>
        <dbReference type="EMBL" id="ADW70224.1"/>
    </source>
</evidence>
<keyword evidence="9" id="KW-0547">Nucleotide-binding</keyword>
<dbReference type="InterPro" id="IPR013654">
    <property type="entry name" value="PAS_2"/>
</dbReference>
<gene>
    <name evidence="19" type="ordered locus">AciX9_3213</name>
</gene>
<dbReference type="InterPro" id="IPR001294">
    <property type="entry name" value="Phytochrome"/>
</dbReference>
<dbReference type="HOGENOM" id="CLU_000445_50_1_0"/>
<evidence type="ECO:0000256" key="13">
    <source>
        <dbReference type="ARBA" id="ARBA00023012"/>
    </source>
</evidence>
<keyword evidence="7" id="KW-0716">Sensory transduction</keyword>
<dbReference type="eggNOG" id="COG4191">
    <property type="taxonomic scope" value="Bacteria"/>
</dbReference>
<evidence type="ECO:0000256" key="8">
    <source>
        <dbReference type="ARBA" id="ARBA00022679"/>
    </source>
</evidence>
<dbReference type="Proteomes" id="UP000000343">
    <property type="component" value="Chromosome"/>
</dbReference>
<dbReference type="InterPro" id="IPR013656">
    <property type="entry name" value="PAS_4"/>
</dbReference>
<evidence type="ECO:0000256" key="5">
    <source>
        <dbReference type="ARBA" id="ARBA00022543"/>
    </source>
</evidence>
<dbReference type="PROSITE" id="PS50046">
    <property type="entry name" value="PHYTOCHROME_2"/>
    <property type="match status" value="1"/>
</dbReference>
<dbReference type="CDD" id="cd00082">
    <property type="entry name" value="HisKA"/>
    <property type="match status" value="1"/>
</dbReference>
<dbReference type="InterPro" id="IPR005467">
    <property type="entry name" value="His_kinase_dom"/>
</dbReference>
<dbReference type="GO" id="GO:0009584">
    <property type="term" value="P:detection of visible light"/>
    <property type="evidence" value="ECO:0007669"/>
    <property type="project" value="InterPro"/>
</dbReference>
<keyword evidence="5" id="KW-0600">Photoreceptor protein</keyword>
<proteinExistence type="inferred from homology"/>
<dbReference type="CDD" id="cd00130">
    <property type="entry name" value="PAS"/>
    <property type="match status" value="1"/>
</dbReference>
<dbReference type="PROSITE" id="PS50113">
    <property type="entry name" value="PAC"/>
    <property type="match status" value="1"/>
</dbReference>
<dbReference type="SMART" id="SM00387">
    <property type="entry name" value="HATPase_c"/>
    <property type="match status" value="1"/>
</dbReference>
<dbReference type="PANTHER" id="PTHR43065">
    <property type="entry name" value="SENSOR HISTIDINE KINASE"/>
    <property type="match status" value="1"/>
</dbReference>
<dbReference type="EC" id="2.7.13.3" evidence="4"/>
<evidence type="ECO:0000256" key="6">
    <source>
        <dbReference type="ARBA" id="ARBA00022553"/>
    </source>
</evidence>
<dbReference type="Gene3D" id="3.30.450.40">
    <property type="match status" value="1"/>
</dbReference>
<dbReference type="SMART" id="SM00388">
    <property type="entry name" value="HisKA"/>
    <property type="match status" value="1"/>
</dbReference>
<dbReference type="EMBL" id="CP002480">
    <property type="protein sequence ID" value="ADW70224.1"/>
    <property type="molecule type" value="Genomic_DNA"/>
</dbReference>
<dbReference type="InterPro" id="IPR000700">
    <property type="entry name" value="PAS-assoc_C"/>
</dbReference>
<keyword evidence="11" id="KW-0067">ATP-binding</keyword>
<evidence type="ECO:0000256" key="1">
    <source>
        <dbReference type="ARBA" id="ARBA00000085"/>
    </source>
</evidence>
<dbReference type="Gene3D" id="3.30.450.20">
    <property type="entry name" value="PAS domain"/>
    <property type="match status" value="2"/>
</dbReference>
<dbReference type="SUPFAM" id="SSF55785">
    <property type="entry name" value="PYP-like sensor domain (PAS domain)"/>
    <property type="match status" value="2"/>
</dbReference>
<dbReference type="AlphaFoldDB" id="E8X1I9"/>
<dbReference type="eggNOG" id="COG4251">
    <property type="taxonomic scope" value="Bacteria"/>
</dbReference>
<dbReference type="Pfam" id="PF00512">
    <property type="entry name" value="HisKA"/>
    <property type="match status" value="1"/>
</dbReference>
<dbReference type="InterPro" id="IPR036890">
    <property type="entry name" value="HATPase_C_sf"/>
</dbReference>
<evidence type="ECO:0000259" key="16">
    <source>
        <dbReference type="PROSITE" id="PS50046"/>
    </source>
</evidence>
<organism evidence="20">
    <name type="scientific">Granulicella tundricola (strain ATCC BAA-1859 / DSM 23138 / MP5ACTX9)</name>
    <dbReference type="NCBI Taxonomy" id="1198114"/>
    <lineage>
        <taxon>Bacteria</taxon>
        <taxon>Pseudomonadati</taxon>
        <taxon>Acidobacteriota</taxon>
        <taxon>Terriglobia</taxon>
        <taxon>Terriglobales</taxon>
        <taxon>Acidobacteriaceae</taxon>
        <taxon>Granulicella</taxon>
    </lineage>
</organism>
<dbReference type="InterPro" id="IPR000014">
    <property type="entry name" value="PAS"/>
</dbReference>
<dbReference type="Pfam" id="PF00360">
    <property type="entry name" value="PHY"/>
    <property type="match status" value="1"/>
</dbReference>
<evidence type="ECO:0000256" key="7">
    <source>
        <dbReference type="ARBA" id="ARBA00022606"/>
    </source>
</evidence>
<evidence type="ECO:0000256" key="9">
    <source>
        <dbReference type="ARBA" id="ARBA00022741"/>
    </source>
</evidence>
<dbReference type="SMART" id="SM00065">
    <property type="entry name" value="GAF"/>
    <property type="match status" value="1"/>
</dbReference>
<dbReference type="OrthoDB" id="9766459at2"/>
<dbReference type="Pfam" id="PF02518">
    <property type="entry name" value="HATPase_c"/>
    <property type="match status" value="1"/>
</dbReference>
<dbReference type="InterPro" id="IPR036097">
    <property type="entry name" value="HisK_dim/P_sf"/>
</dbReference>
<dbReference type="InterPro" id="IPR043150">
    <property type="entry name" value="Phytochrome_PHY_sf"/>
</dbReference>
<dbReference type="PaxDb" id="1198114-AciX9_3213"/>
<protein>
    <recommendedName>
        <fullName evidence="4">histidine kinase</fullName>
        <ecNumber evidence="4">2.7.13.3</ecNumber>
    </recommendedName>
</protein>
<dbReference type="PRINTS" id="PR01033">
    <property type="entry name" value="PHYTOCHROME"/>
</dbReference>
<comment type="similarity">
    <text evidence="2">In the N-terminal section; belongs to the phytochrome family.</text>
</comment>
<name>E8X1I9_GRATM</name>
<feature type="domain" description="Phytochrome chromophore attachment site" evidence="16">
    <location>
        <begin position="169"/>
        <end position="326"/>
    </location>
</feature>
<feature type="compositionally biased region" description="Basic and acidic residues" evidence="15">
    <location>
        <begin position="1"/>
        <end position="13"/>
    </location>
</feature>
<sequence length="874" mass="96613">MIKSTREVDRQDDVSTTGQQDLSGNASVDETTVSTVACEDEPIRIPGSIQRHGFLLLLDEGAKLVVGASENVEEMLGVPWKLILGTPVETILEREVLAALRAPGLDEEQLGTVTYLGSFPVRHELYSVVTHRTGTRRALEFERIDRLVRPELMNVVITNFVGQLSKLKTEDELCRAITKQVLDLTGVNRVMLYSFNEAGHGTVMAEESDGTLPSYLGLRFPDGDIPQQARDLYLLNTVRIIPDSSYIPSPLHVLSSEAGTPVDLSMALLRSVSPIHLQYMQNMGTAASMSISIVCEGKLWGLISCHHASPRVVPYLVRSACDLLTKLVGTLLTGLRTTDRLVKMVHFHAVQRRILTQMAAENDYVAAMQAQMTSMVEVTDASGVALIVDGVCELAGDTPAMGDVLRLAEWMNREPEMELYSSRELGLAVEWAEAIQGVASGMLAIRISTVKQSYVIWFRPELVRAVSWAGEPLKIEQEERGLEPRTSFKAWKVLVRGQSEPWSDMEIESAREFRAAVMTISLKRAEEAAELSESRFKQLTHALPNLVWTTNDDGLLNYVNERWRDQGLGDEGRWFDQGRVFEEDRERCMELWAVAVREGTAFEAEVRLLCGTDRVERWNLVRAAPFVRANGMRAGWVGTCTDLTDRHERELALKLTEKLALTGRMTSVIAHEINNPLEAITNLLYLLRDEVDGDGPAKSYIAMAESELQRISGITKQTLRWSRDGTQKAEHGTAAMLFDDVLRLLAGKIRNREVTLTVSGGGTPLFGVISQLQQVLANLVSNAVDAVPVGGRVWISAKASGSGMEVEVGDTGLGMTEEMLRKIFQPFYSTKGDLGNGLGLYISQEIVERHGGQLTVVSEVGVGTRVRVGLPERT</sequence>
<feature type="compositionally biased region" description="Polar residues" evidence="15">
    <location>
        <begin position="14"/>
        <end position="29"/>
    </location>
</feature>
<dbReference type="Gene3D" id="1.10.287.130">
    <property type="match status" value="1"/>
</dbReference>
<dbReference type="SUPFAM" id="SSF47384">
    <property type="entry name" value="Homodimeric domain of signal transducing histidine kinase"/>
    <property type="match status" value="1"/>
</dbReference>
<dbReference type="InterPro" id="IPR003594">
    <property type="entry name" value="HATPase_dom"/>
</dbReference>
<dbReference type="Pfam" id="PF01590">
    <property type="entry name" value="GAF"/>
    <property type="match status" value="1"/>
</dbReference>
<dbReference type="Gene3D" id="3.30.565.10">
    <property type="entry name" value="Histidine kinase-like ATPase, C-terminal domain"/>
    <property type="match status" value="1"/>
</dbReference>
<evidence type="ECO:0000256" key="12">
    <source>
        <dbReference type="ARBA" id="ARBA00022991"/>
    </source>
</evidence>